<organism evidence="1 2">
    <name type="scientific">Rhizophagus clarus</name>
    <dbReference type="NCBI Taxonomy" id="94130"/>
    <lineage>
        <taxon>Eukaryota</taxon>
        <taxon>Fungi</taxon>
        <taxon>Fungi incertae sedis</taxon>
        <taxon>Mucoromycota</taxon>
        <taxon>Glomeromycotina</taxon>
        <taxon>Glomeromycetes</taxon>
        <taxon>Glomerales</taxon>
        <taxon>Glomeraceae</taxon>
        <taxon>Rhizophagus</taxon>
    </lineage>
</organism>
<comment type="caution">
    <text evidence="1">The sequence shown here is derived from an EMBL/GenBank/DDBJ whole genome shotgun (WGS) entry which is preliminary data.</text>
</comment>
<evidence type="ECO:0000313" key="1">
    <source>
        <dbReference type="EMBL" id="GBC00733.1"/>
    </source>
</evidence>
<protein>
    <submittedName>
        <fullName evidence="1">Uncharacterized protein</fullName>
    </submittedName>
</protein>
<gene>
    <name evidence="1" type="ORF">RclHR1_03960007</name>
</gene>
<dbReference type="AlphaFoldDB" id="A0A2Z6RHY6"/>
<keyword evidence="2" id="KW-1185">Reference proteome</keyword>
<evidence type="ECO:0000313" key="2">
    <source>
        <dbReference type="Proteomes" id="UP000247702"/>
    </source>
</evidence>
<dbReference type="EMBL" id="BEXD01003290">
    <property type="protein sequence ID" value="GBC00733.1"/>
    <property type="molecule type" value="Genomic_DNA"/>
</dbReference>
<accession>A0A2Z6RHY6</accession>
<name>A0A2Z6RHY6_9GLOM</name>
<sequence length="80" mass="9496">MFRQTTLDDLIQSYKDCVLIELNLTEPYLNFLLNSAEMNSTRSEDLDEIGEILTTQQKAEKNRKEKEEQQKMRNSFFCNI</sequence>
<dbReference type="STRING" id="94130.A0A2Z6RHY6"/>
<reference evidence="1 2" key="1">
    <citation type="submission" date="2017-11" db="EMBL/GenBank/DDBJ databases">
        <title>The genome of Rhizophagus clarus HR1 reveals common genetic basis of auxotrophy among arbuscular mycorrhizal fungi.</title>
        <authorList>
            <person name="Kobayashi Y."/>
        </authorList>
    </citation>
    <scope>NUCLEOTIDE SEQUENCE [LARGE SCALE GENOMIC DNA]</scope>
    <source>
        <strain evidence="1 2">HR1</strain>
    </source>
</reference>
<dbReference type="Proteomes" id="UP000247702">
    <property type="component" value="Unassembled WGS sequence"/>
</dbReference>
<proteinExistence type="predicted"/>